<comment type="function">
    <text evidence="5">Toxic component of a toxin-antitoxin (TA) system. An RNase.</text>
</comment>
<dbReference type="Proteomes" id="UP000052167">
    <property type="component" value="Unassembled WGS sequence"/>
</dbReference>
<comment type="cofactor">
    <cofactor evidence="5">
        <name>Mg(2+)</name>
        <dbReference type="ChEBI" id="CHEBI:18420"/>
    </cofactor>
</comment>
<evidence type="ECO:0000256" key="3">
    <source>
        <dbReference type="ARBA" id="ARBA00022723"/>
    </source>
</evidence>
<keyword evidence="3 5" id="KW-0479">Metal-binding</keyword>
<feature type="binding site" evidence="5">
    <location>
        <position position="4"/>
    </location>
    <ligand>
        <name>Mg(2+)</name>
        <dbReference type="ChEBI" id="CHEBI:18420"/>
    </ligand>
</feature>
<accession>A0A922TA98</accession>
<dbReference type="AlphaFoldDB" id="A0A922TA98"/>
<reference evidence="7 8" key="1">
    <citation type="submission" date="2014-06" db="EMBL/GenBank/DDBJ databases">
        <title>Rhizobium pelagicum/R2-400B4.</title>
        <authorList>
            <person name="Kimes N.E."/>
            <person name="Lopez-Perez M."/>
        </authorList>
    </citation>
    <scope>NUCLEOTIDE SEQUENCE [LARGE SCALE GENOMIC DNA]</scope>
    <source>
        <strain evidence="7 8">R2-400B4</strain>
    </source>
</reference>
<comment type="caution">
    <text evidence="7">The sequence shown here is derived from an EMBL/GenBank/DDBJ whole genome shotgun (WGS) entry which is preliminary data.</text>
</comment>
<keyword evidence="5" id="KW-0800">Toxin</keyword>
<dbReference type="GO" id="GO:0016787">
    <property type="term" value="F:hydrolase activity"/>
    <property type="evidence" value="ECO:0007669"/>
    <property type="project" value="UniProtKB-KW"/>
</dbReference>
<dbReference type="InterPro" id="IPR029060">
    <property type="entry name" value="PIN-like_dom_sf"/>
</dbReference>
<evidence type="ECO:0000256" key="1">
    <source>
        <dbReference type="ARBA" id="ARBA00022649"/>
    </source>
</evidence>
<keyword evidence="5" id="KW-0460">Magnesium</keyword>
<organism evidence="7 8">
    <name type="scientific">Pseudorhizobium pelagicum</name>
    <dbReference type="NCBI Taxonomy" id="1509405"/>
    <lineage>
        <taxon>Bacteria</taxon>
        <taxon>Pseudomonadati</taxon>
        <taxon>Pseudomonadota</taxon>
        <taxon>Alphaproteobacteria</taxon>
        <taxon>Hyphomicrobiales</taxon>
        <taxon>Rhizobiaceae</taxon>
        <taxon>Rhizobium/Agrobacterium group</taxon>
        <taxon>Pseudorhizobium</taxon>
    </lineage>
</organism>
<gene>
    <name evidence="5" type="primary">vapC</name>
    <name evidence="7" type="ORF">GV68_18550</name>
</gene>
<evidence type="ECO:0000256" key="5">
    <source>
        <dbReference type="HAMAP-Rule" id="MF_00265"/>
    </source>
</evidence>
<evidence type="ECO:0000313" key="7">
    <source>
        <dbReference type="EMBL" id="KEQ10004.1"/>
    </source>
</evidence>
<dbReference type="EC" id="3.1.-.-" evidence="5"/>
<keyword evidence="8" id="KW-1185">Reference proteome</keyword>
<dbReference type="OrthoDB" id="32625at2"/>
<dbReference type="CDD" id="cd09871">
    <property type="entry name" value="PIN_MtVapC28-VapC30-like"/>
    <property type="match status" value="1"/>
</dbReference>
<sequence>MFLDASAVVAIMTRETEAAALLAKIEASRSSIHYSSLTVFEAVIAIARKTAISLYGDQRPTPPKVIEEAQADVDRFLNSIGAVEIALSAGLHATALDAAKGYGRFVGHPARLNFGDCFSYAAARSLKAPLLFVGDDFARTDIEIA</sequence>
<dbReference type="EMBL" id="JOKJ01000004">
    <property type="protein sequence ID" value="KEQ10004.1"/>
    <property type="molecule type" value="Genomic_DNA"/>
</dbReference>
<dbReference type="InterPro" id="IPR002716">
    <property type="entry name" value="PIN_dom"/>
</dbReference>
<keyword evidence="1 5" id="KW-1277">Toxin-antitoxin system</keyword>
<dbReference type="HAMAP" id="MF_00265">
    <property type="entry name" value="VapC_Nob1"/>
    <property type="match status" value="1"/>
</dbReference>
<proteinExistence type="inferred from homology"/>
<dbReference type="Gene3D" id="3.40.50.1010">
    <property type="entry name" value="5'-nuclease"/>
    <property type="match status" value="1"/>
</dbReference>
<feature type="domain" description="PIN" evidence="6">
    <location>
        <begin position="1"/>
        <end position="141"/>
    </location>
</feature>
<feature type="binding site" evidence="5">
    <location>
        <position position="116"/>
    </location>
    <ligand>
        <name>Mg(2+)</name>
        <dbReference type="ChEBI" id="CHEBI:18420"/>
    </ligand>
</feature>
<dbReference type="GO" id="GO:0004540">
    <property type="term" value="F:RNA nuclease activity"/>
    <property type="evidence" value="ECO:0007669"/>
    <property type="project" value="InterPro"/>
</dbReference>
<evidence type="ECO:0000256" key="4">
    <source>
        <dbReference type="ARBA" id="ARBA00022801"/>
    </source>
</evidence>
<dbReference type="RefSeq" id="WP_037164738.1">
    <property type="nucleotide sequence ID" value="NZ_CAJXID010000034.1"/>
</dbReference>
<dbReference type="SUPFAM" id="SSF88723">
    <property type="entry name" value="PIN domain-like"/>
    <property type="match status" value="1"/>
</dbReference>
<dbReference type="InterPro" id="IPR022907">
    <property type="entry name" value="VapC_family"/>
</dbReference>
<keyword evidence="4 5" id="KW-0378">Hydrolase</keyword>
<name>A0A922TA98_9HYPH</name>
<evidence type="ECO:0000313" key="8">
    <source>
        <dbReference type="Proteomes" id="UP000052167"/>
    </source>
</evidence>
<comment type="similarity">
    <text evidence="5">Belongs to the PINc/VapC protein family.</text>
</comment>
<keyword evidence="2 5" id="KW-0540">Nuclease</keyword>
<protein>
    <recommendedName>
        <fullName evidence="5">Ribonuclease VapC</fullName>
        <shortName evidence="5">RNase VapC</shortName>
        <ecNumber evidence="5">3.1.-.-</ecNumber>
    </recommendedName>
    <alternativeName>
        <fullName evidence="5">Toxin VapC</fullName>
    </alternativeName>
</protein>
<dbReference type="Pfam" id="PF01850">
    <property type="entry name" value="PIN"/>
    <property type="match status" value="1"/>
</dbReference>
<evidence type="ECO:0000259" key="6">
    <source>
        <dbReference type="Pfam" id="PF01850"/>
    </source>
</evidence>
<dbReference type="GO" id="GO:0000287">
    <property type="term" value="F:magnesium ion binding"/>
    <property type="evidence" value="ECO:0007669"/>
    <property type="project" value="UniProtKB-UniRule"/>
</dbReference>
<evidence type="ECO:0000256" key="2">
    <source>
        <dbReference type="ARBA" id="ARBA00022722"/>
    </source>
</evidence>
<dbReference type="GO" id="GO:0090729">
    <property type="term" value="F:toxin activity"/>
    <property type="evidence" value="ECO:0007669"/>
    <property type="project" value="UniProtKB-KW"/>
</dbReference>